<sequence length="103" mass="11462">MTDYPAASFRHDLASSAPASRRWQSRISCRFACLLPKTTVKSGEPERASRGEARRAAAGVVWTGVDAHLRVKTDDHAQEKDQAVLPPWSLGQLQATLLQQRRH</sequence>
<evidence type="ECO:0000313" key="1">
    <source>
        <dbReference type="EMBL" id="JAD74498.1"/>
    </source>
</evidence>
<name>A0A0A9CJ68_ARUDO</name>
<reference evidence="1" key="2">
    <citation type="journal article" date="2015" name="Data Brief">
        <title>Shoot transcriptome of the giant reed, Arundo donax.</title>
        <authorList>
            <person name="Barrero R.A."/>
            <person name="Guerrero F.D."/>
            <person name="Moolhuijzen P."/>
            <person name="Goolsby J.A."/>
            <person name="Tidwell J."/>
            <person name="Bellgard S.E."/>
            <person name="Bellgard M.I."/>
        </authorList>
    </citation>
    <scope>NUCLEOTIDE SEQUENCE</scope>
    <source>
        <tissue evidence="1">Shoot tissue taken approximately 20 cm above the soil surface</tissue>
    </source>
</reference>
<accession>A0A0A9CJ68</accession>
<protein>
    <submittedName>
        <fullName evidence="1">Uncharacterized protein</fullName>
    </submittedName>
</protein>
<reference evidence="1" key="1">
    <citation type="submission" date="2014-09" db="EMBL/GenBank/DDBJ databases">
        <authorList>
            <person name="Magalhaes I.L.F."/>
            <person name="Oliveira U."/>
            <person name="Santos F.R."/>
            <person name="Vidigal T.H.D.A."/>
            <person name="Brescovit A.D."/>
            <person name="Santos A.J."/>
        </authorList>
    </citation>
    <scope>NUCLEOTIDE SEQUENCE</scope>
    <source>
        <tissue evidence="1">Shoot tissue taken approximately 20 cm above the soil surface</tissue>
    </source>
</reference>
<proteinExistence type="predicted"/>
<organism evidence="1">
    <name type="scientific">Arundo donax</name>
    <name type="common">Giant reed</name>
    <name type="synonym">Donax arundinaceus</name>
    <dbReference type="NCBI Taxonomy" id="35708"/>
    <lineage>
        <taxon>Eukaryota</taxon>
        <taxon>Viridiplantae</taxon>
        <taxon>Streptophyta</taxon>
        <taxon>Embryophyta</taxon>
        <taxon>Tracheophyta</taxon>
        <taxon>Spermatophyta</taxon>
        <taxon>Magnoliopsida</taxon>
        <taxon>Liliopsida</taxon>
        <taxon>Poales</taxon>
        <taxon>Poaceae</taxon>
        <taxon>PACMAD clade</taxon>
        <taxon>Arundinoideae</taxon>
        <taxon>Arundineae</taxon>
        <taxon>Arundo</taxon>
    </lineage>
</organism>
<dbReference type="AlphaFoldDB" id="A0A0A9CJ68"/>
<dbReference type="EMBL" id="GBRH01223397">
    <property type="protein sequence ID" value="JAD74498.1"/>
    <property type="molecule type" value="Transcribed_RNA"/>
</dbReference>